<gene>
    <name evidence="6" type="ORF">MNBD_GAMMA26-2477</name>
</gene>
<evidence type="ECO:0000256" key="5">
    <source>
        <dbReference type="ARBA" id="ARBA00035476"/>
    </source>
</evidence>
<dbReference type="AlphaFoldDB" id="A0A3B1BHU5"/>
<comment type="similarity">
    <text evidence="1">Belongs to the universal ribosomal protein uL29 family.</text>
</comment>
<protein>
    <recommendedName>
        <fullName evidence="4">Large ribosomal subunit protein uL29</fullName>
    </recommendedName>
    <alternativeName>
        <fullName evidence="5">50S ribosomal protein L29</fullName>
    </alternativeName>
</protein>
<dbReference type="Pfam" id="PF00831">
    <property type="entry name" value="Ribosomal_L29"/>
    <property type="match status" value="1"/>
</dbReference>
<dbReference type="GO" id="GO:0006412">
    <property type="term" value="P:translation"/>
    <property type="evidence" value="ECO:0007669"/>
    <property type="project" value="InterPro"/>
</dbReference>
<dbReference type="PANTHER" id="PTHR10916:SF0">
    <property type="entry name" value="LARGE RIBOSOMAL SUBUNIT PROTEIN UL29C"/>
    <property type="match status" value="1"/>
</dbReference>
<evidence type="ECO:0000256" key="2">
    <source>
        <dbReference type="ARBA" id="ARBA00022980"/>
    </source>
</evidence>
<dbReference type="InterPro" id="IPR050063">
    <property type="entry name" value="Ribosomal_protein_uL29"/>
</dbReference>
<name>A0A3B1BHU5_9ZZZZ</name>
<evidence type="ECO:0000313" key="6">
    <source>
        <dbReference type="EMBL" id="VAX11394.1"/>
    </source>
</evidence>
<evidence type="ECO:0000256" key="1">
    <source>
        <dbReference type="ARBA" id="ARBA00009254"/>
    </source>
</evidence>
<dbReference type="GO" id="GO:0003735">
    <property type="term" value="F:structural constituent of ribosome"/>
    <property type="evidence" value="ECO:0007669"/>
    <property type="project" value="InterPro"/>
</dbReference>
<reference evidence="6" key="1">
    <citation type="submission" date="2018-06" db="EMBL/GenBank/DDBJ databases">
        <authorList>
            <person name="Zhirakovskaya E."/>
        </authorList>
    </citation>
    <scope>NUCLEOTIDE SEQUENCE</scope>
</reference>
<dbReference type="HAMAP" id="MF_00374">
    <property type="entry name" value="Ribosomal_uL29"/>
    <property type="match status" value="1"/>
</dbReference>
<dbReference type="SUPFAM" id="SSF46561">
    <property type="entry name" value="Ribosomal protein L29 (L29p)"/>
    <property type="match status" value="1"/>
</dbReference>
<sequence length="64" mass="7257">MSVTDLRGKNPAELEEALLELRKEQFSLRMLRGTGQLTRPSEMGRVRKEIARVKTVMNELKGAS</sequence>
<dbReference type="Gene3D" id="1.10.287.310">
    <property type="match status" value="1"/>
</dbReference>
<dbReference type="NCBIfam" id="TIGR00012">
    <property type="entry name" value="L29"/>
    <property type="match status" value="1"/>
</dbReference>
<evidence type="ECO:0000256" key="4">
    <source>
        <dbReference type="ARBA" id="ARBA00035204"/>
    </source>
</evidence>
<keyword evidence="3" id="KW-0687">Ribonucleoprotein</keyword>
<dbReference type="InterPro" id="IPR001854">
    <property type="entry name" value="Ribosomal_uL29"/>
</dbReference>
<organism evidence="6">
    <name type="scientific">hydrothermal vent metagenome</name>
    <dbReference type="NCBI Taxonomy" id="652676"/>
    <lineage>
        <taxon>unclassified sequences</taxon>
        <taxon>metagenomes</taxon>
        <taxon>ecological metagenomes</taxon>
    </lineage>
</organism>
<dbReference type="GO" id="GO:0022625">
    <property type="term" value="C:cytosolic large ribosomal subunit"/>
    <property type="evidence" value="ECO:0007669"/>
    <property type="project" value="TreeGrafter"/>
</dbReference>
<dbReference type="EMBL" id="UOFX01000085">
    <property type="protein sequence ID" value="VAX11394.1"/>
    <property type="molecule type" value="Genomic_DNA"/>
</dbReference>
<keyword evidence="2 6" id="KW-0689">Ribosomal protein</keyword>
<dbReference type="CDD" id="cd00427">
    <property type="entry name" value="Ribosomal_L29_HIP"/>
    <property type="match status" value="1"/>
</dbReference>
<proteinExistence type="inferred from homology"/>
<dbReference type="InterPro" id="IPR036049">
    <property type="entry name" value="Ribosomal_uL29_sf"/>
</dbReference>
<dbReference type="PANTHER" id="PTHR10916">
    <property type="entry name" value="60S RIBOSOMAL PROTEIN L35/50S RIBOSOMAL PROTEIN L29"/>
    <property type="match status" value="1"/>
</dbReference>
<accession>A0A3B1BHU5</accession>
<dbReference type="FunFam" id="1.10.287.310:FF:000001">
    <property type="entry name" value="50S ribosomal protein L29"/>
    <property type="match status" value="1"/>
</dbReference>
<evidence type="ECO:0000256" key="3">
    <source>
        <dbReference type="ARBA" id="ARBA00023274"/>
    </source>
</evidence>